<dbReference type="Gene3D" id="3.40.50.300">
    <property type="entry name" value="P-loop containing nucleotide triphosphate hydrolases"/>
    <property type="match status" value="1"/>
</dbReference>
<accession>A0ABM9ABV4</accession>
<dbReference type="RefSeq" id="WP_237443130.1">
    <property type="nucleotide sequence ID" value="NZ_CAKLPX010000001.1"/>
</dbReference>
<dbReference type="InterPro" id="IPR027417">
    <property type="entry name" value="P-loop_NTPase"/>
</dbReference>
<dbReference type="EMBL" id="CAKLPX010000001">
    <property type="protein sequence ID" value="CAH0990445.1"/>
    <property type="molecule type" value="Genomic_DNA"/>
</dbReference>
<gene>
    <name evidence="2" type="ORF">SIN8267_00537</name>
</gene>
<comment type="caution">
    <text evidence="2">The sequence shown here is derived from an EMBL/GenBank/DDBJ whole genome shotgun (WGS) entry which is preliminary data.</text>
</comment>
<evidence type="ECO:0000313" key="2">
    <source>
        <dbReference type="EMBL" id="CAH0990445.1"/>
    </source>
</evidence>
<dbReference type="InterPro" id="IPR012381">
    <property type="entry name" value="EutP_PduV"/>
</dbReference>
<dbReference type="Pfam" id="PF10662">
    <property type="entry name" value="PduV-EutP"/>
    <property type="match status" value="1"/>
</dbReference>
<name>A0ABM9ABV4_9GAMM</name>
<dbReference type="SUPFAM" id="SSF52540">
    <property type="entry name" value="P-loop containing nucleoside triphosphate hydrolases"/>
    <property type="match status" value="1"/>
</dbReference>
<sequence>MNQIVDIGDFVLVGEVDAGKTSLLMNLLEVDGTAVKTQAVEHYRNNIIDTPGEYISRRSYYGPLLTALIGIDTILYLHPSNSRSLCMPIDLLHVYANKRIVGVITKTDLEDADIEFSKRLLVDHGIKEPIFEISQKDQETIVALKNFLMR</sequence>
<comment type="similarity">
    <text evidence="1">Belongs to the EutP/PduV family.</text>
</comment>
<dbReference type="PIRSF" id="PIRSF036409">
    <property type="entry name" value="EutP_PduV"/>
    <property type="match status" value="1"/>
</dbReference>
<evidence type="ECO:0000256" key="1">
    <source>
        <dbReference type="PIRNR" id="PIRNR036409"/>
    </source>
</evidence>
<dbReference type="PANTHER" id="PTHR40453:SF2">
    <property type="entry name" value="ACETATE KINASE EUTP-RELATED"/>
    <property type="match status" value="1"/>
</dbReference>
<evidence type="ECO:0000313" key="3">
    <source>
        <dbReference type="Proteomes" id="UP000838100"/>
    </source>
</evidence>
<reference evidence="2" key="1">
    <citation type="submission" date="2021-12" db="EMBL/GenBank/DDBJ databases">
        <authorList>
            <person name="Rodrigo-Torres L."/>
            <person name="Arahal R. D."/>
            <person name="Lucena T."/>
        </authorList>
    </citation>
    <scope>NUCLEOTIDE SEQUENCE</scope>
    <source>
        <strain evidence="2">CECT 8267</strain>
    </source>
</reference>
<evidence type="ECO:0008006" key="4">
    <source>
        <dbReference type="Google" id="ProtNLM"/>
    </source>
</evidence>
<proteinExistence type="inferred from homology"/>
<dbReference type="Proteomes" id="UP000838100">
    <property type="component" value="Unassembled WGS sequence"/>
</dbReference>
<keyword evidence="3" id="KW-1185">Reference proteome</keyword>
<dbReference type="CDD" id="cd00882">
    <property type="entry name" value="Ras_like_GTPase"/>
    <property type="match status" value="1"/>
</dbReference>
<keyword evidence="1" id="KW-0547">Nucleotide-binding</keyword>
<organism evidence="2 3">
    <name type="scientific">Sinobacterium norvegicum</name>
    <dbReference type="NCBI Taxonomy" id="1641715"/>
    <lineage>
        <taxon>Bacteria</taxon>
        <taxon>Pseudomonadati</taxon>
        <taxon>Pseudomonadota</taxon>
        <taxon>Gammaproteobacteria</taxon>
        <taxon>Cellvibrionales</taxon>
        <taxon>Spongiibacteraceae</taxon>
        <taxon>Sinobacterium</taxon>
    </lineage>
</organism>
<dbReference type="PANTHER" id="PTHR40453">
    <property type="entry name" value="PROTEIN YOEF"/>
    <property type="match status" value="1"/>
</dbReference>
<protein>
    <recommendedName>
        <fullName evidence="4">Ethanolamine utilization protein EutP</fullName>
    </recommendedName>
</protein>